<comment type="subcellular location">
    <subcellularLocation>
        <location evidence="1">Cytoplasm</location>
    </subcellularLocation>
</comment>
<dbReference type="AlphaFoldDB" id="A0A0L0FLQ8"/>
<evidence type="ECO:0000256" key="7">
    <source>
        <dbReference type="SAM" id="MobiDB-lite"/>
    </source>
</evidence>
<feature type="region of interest" description="Disordered" evidence="7">
    <location>
        <begin position="190"/>
        <end position="248"/>
    </location>
</feature>
<keyword evidence="4" id="KW-0645">Protease</keyword>
<evidence type="ECO:0008006" key="10">
    <source>
        <dbReference type="Google" id="ProtNLM"/>
    </source>
</evidence>
<evidence type="ECO:0000256" key="3">
    <source>
        <dbReference type="ARBA" id="ARBA00022490"/>
    </source>
</evidence>
<dbReference type="GeneID" id="25911077"/>
<feature type="compositionally biased region" description="Acidic residues" evidence="7">
    <location>
        <begin position="200"/>
        <end position="230"/>
    </location>
</feature>
<dbReference type="STRING" id="667725.A0A0L0FLQ8"/>
<dbReference type="eggNOG" id="ENOG502S42J">
    <property type="taxonomic scope" value="Eukaryota"/>
</dbReference>
<dbReference type="SUPFAM" id="SSF82171">
    <property type="entry name" value="DPP6 N-terminal domain-like"/>
    <property type="match status" value="1"/>
</dbReference>
<dbReference type="OrthoDB" id="43744at2759"/>
<dbReference type="PANTHER" id="PTHR43253">
    <property type="entry name" value="TRICORN PROTEASE HOMOLOG 2-RELATED"/>
    <property type="match status" value="1"/>
</dbReference>
<proteinExistence type="inferred from homology"/>
<sequence length="311" mass="34835">MGVIPKYLAGGARLLVSSDGSGEEGLEVHYTDQRTKGQRLPLDPQVLGVPVDMATSPVDPYAAIVNHRNELLLLNLTTNKLVTVDVCTDTEPMCGLAFSPCGSWLAYEYRTGRRMSVIRVCDVRSGKCVDVTQGNHMDVSPAWDPQGCYLYFISSRDYEPYQDELHEVGMGFTKAQKPYLITLRADVSNPLLPDLRPPGDDDDETEEEEEDEEQEEEESAEEESETDDAPSDEKARKAQRDAWYEGIKESSRPKPIKINFKGIRQRIIALPVPIRRYGQLVGLKNKCLMYTSFGESNRPIGFDDDSDDECG</sequence>
<feature type="compositionally biased region" description="Basic and acidic residues" evidence="7">
    <location>
        <begin position="231"/>
        <end position="248"/>
    </location>
</feature>
<keyword evidence="3" id="KW-0963">Cytoplasm</keyword>
<organism evidence="8 9">
    <name type="scientific">Sphaeroforma arctica JP610</name>
    <dbReference type="NCBI Taxonomy" id="667725"/>
    <lineage>
        <taxon>Eukaryota</taxon>
        <taxon>Ichthyosporea</taxon>
        <taxon>Ichthyophonida</taxon>
        <taxon>Sphaeroforma</taxon>
    </lineage>
</organism>
<dbReference type="Proteomes" id="UP000054560">
    <property type="component" value="Unassembled WGS sequence"/>
</dbReference>
<dbReference type="Gene3D" id="2.130.10.10">
    <property type="entry name" value="YVTN repeat-like/Quinoprotein amine dehydrogenase"/>
    <property type="match status" value="1"/>
</dbReference>
<dbReference type="GO" id="GO:0006508">
    <property type="term" value="P:proteolysis"/>
    <property type="evidence" value="ECO:0007669"/>
    <property type="project" value="UniProtKB-KW"/>
</dbReference>
<evidence type="ECO:0000313" key="8">
    <source>
        <dbReference type="EMBL" id="KNC76953.1"/>
    </source>
</evidence>
<comment type="similarity">
    <text evidence="2">Belongs to the peptidase S41B family.</text>
</comment>
<gene>
    <name evidence="8" type="ORF">SARC_10573</name>
</gene>
<keyword evidence="6" id="KW-0720">Serine protease</keyword>
<accession>A0A0L0FLQ8</accession>
<dbReference type="GO" id="GO:0008236">
    <property type="term" value="F:serine-type peptidase activity"/>
    <property type="evidence" value="ECO:0007669"/>
    <property type="project" value="UniProtKB-KW"/>
</dbReference>
<evidence type="ECO:0000313" key="9">
    <source>
        <dbReference type="Proteomes" id="UP000054560"/>
    </source>
</evidence>
<dbReference type="InterPro" id="IPR012393">
    <property type="entry name" value="Tricorn_protease"/>
</dbReference>
<evidence type="ECO:0000256" key="1">
    <source>
        <dbReference type="ARBA" id="ARBA00004496"/>
    </source>
</evidence>
<reference evidence="8 9" key="1">
    <citation type="submission" date="2011-02" db="EMBL/GenBank/DDBJ databases">
        <title>The Genome Sequence of Sphaeroforma arctica JP610.</title>
        <authorList>
            <consortium name="The Broad Institute Genome Sequencing Platform"/>
            <person name="Russ C."/>
            <person name="Cuomo C."/>
            <person name="Young S.K."/>
            <person name="Zeng Q."/>
            <person name="Gargeya S."/>
            <person name="Alvarado L."/>
            <person name="Berlin A."/>
            <person name="Chapman S.B."/>
            <person name="Chen Z."/>
            <person name="Freedman E."/>
            <person name="Gellesch M."/>
            <person name="Goldberg J."/>
            <person name="Griggs A."/>
            <person name="Gujja S."/>
            <person name="Heilman E."/>
            <person name="Heiman D."/>
            <person name="Howarth C."/>
            <person name="Mehta T."/>
            <person name="Neiman D."/>
            <person name="Pearson M."/>
            <person name="Roberts A."/>
            <person name="Saif S."/>
            <person name="Shea T."/>
            <person name="Shenoy N."/>
            <person name="Sisk P."/>
            <person name="Stolte C."/>
            <person name="Sykes S."/>
            <person name="White J."/>
            <person name="Yandava C."/>
            <person name="Burger G."/>
            <person name="Gray M.W."/>
            <person name="Holland P.W.H."/>
            <person name="King N."/>
            <person name="Lang F.B.F."/>
            <person name="Roger A.J."/>
            <person name="Ruiz-Trillo I."/>
            <person name="Haas B."/>
            <person name="Nusbaum C."/>
            <person name="Birren B."/>
        </authorList>
    </citation>
    <scope>NUCLEOTIDE SEQUENCE [LARGE SCALE GENOMIC DNA]</scope>
    <source>
        <strain evidence="8 9">JP610</strain>
    </source>
</reference>
<dbReference type="GO" id="GO:0005737">
    <property type="term" value="C:cytoplasm"/>
    <property type="evidence" value="ECO:0007669"/>
    <property type="project" value="UniProtKB-SubCell"/>
</dbReference>
<dbReference type="EMBL" id="KQ242900">
    <property type="protein sequence ID" value="KNC76953.1"/>
    <property type="molecule type" value="Genomic_DNA"/>
</dbReference>
<keyword evidence="9" id="KW-1185">Reference proteome</keyword>
<evidence type="ECO:0000256" key="2">
    <source>
        <dbReference type="ARBA" id="ARBA00008524"/>
    </source>
</evidence>
<evidence type="ECO:0000256" key="5">
    <source>
        <dbReference type="ARBA" id="ARBA00022801"/>
    </source>
</evidence>
<dbReference type="Pfam" id="PF26550">
    <property type="entry name" value="Tricorn_2nd"/>
    <property type="match status" value="1"/>
</dbReference>
<dbReference type="RefSeq" id="XP_014150855.1">
    <property type="nucleotide sequence ID" value="XM_014295380.1"/>
</dbReference>
<evidence type="ECO:0000256" key="6">
    <source>
        <dbReference type="ARBA" id="ARBA00022825"/>
    </source>
</evidence>
<keyword evidence="5" id="KW-0378">Hydrolase</keyword>
<name>A0A0L0FLQ8_9EUKA</name>
<dbReference type="PANTHER" id="PTHR43253:SF1">
    <property type="entry name" value="TRICORN PROTEASE HOMOLOG 2-RELATED"/>
    <property type="match status" value="1"/>
</dbReference>
<evidence type="ECO:0000256" key="4">
    <source>
        <dbReference type="ARBA" id="ARBA00022670"/>
    </source>
</evidence>
<feature type="non-terminal residue" evidence="8">
    <location>
        <position position="311"/>
    </location>
</feature>
<dbReference type="InterPro" id="IPR015943">
    <property type="entry name" value="WD40/YVTN_repeat-like_dom_sf"/>
</dbReference>
<protein>
    <recommendedName>
        <fullName evidence="10">Dipeptidylpeptidase IV N-terminal domain-containing protein</fullName>
    </recommendedName>
</protein>